<gene>
    <name evidence="1" type="ORF">CGLO_04025</name>
</gene>
<dbReference type="EMBL" id="AMYD01000817">
    <property type="protein sequence ID" value="EQB55986.1"/>
    <property type="molecule type" value="Genomic_DNA"/>
</dbReference>
<accession>T0LWC9</accession>
<comment type="caution">
    <text evidence="1">The sequence shown here is derived from an EMBL/GenBank/DDBJ whole genome shotgun (WGS) entry which is preliminary data.</text>
</comment>
<reference evidence="2" key="1">
    <citation type="journal article" date="2013" name="Mol. Plant Microbe Interact.">
        <title>Global aspects of pacC regulation of pathogenicity genes in Colletotrichum gloeosporioides as revealed by transcriptome analysis.</title>
        <authorList>
            <person name="Alkan N."/>
            <person name="Meng X."/>
            <person name="Friedlander G."/>
            <person name="Reuveni E."/>
            <person name="Sukno S."/>
            <person name="Sherman A."/>
            <person name="Thon M."/>
            <person name="Fluhr R."/>
            <person name="Prusky D."/>
        </authorList>
    </citation>
    <scope>NUCLEOTIDE SEQUENCE [LARGE SCALE GENOMIC DNA]</scope>
    <source>
        <strain evidence="2">Cg-14</strain>
    </source>
</reference>
<proteinExistence type="predicted"/>
<protein>
    <submittedName>
        <fullName evidence="1">Uncharacterized protein</fullName>
    </submittedName>
</protein>
<dbReference type="OrthoDB" id="5413827at2759"/>
<evidence type="ECO:0000313" key="2">
    <source>
        <dbReference type="Proteomes" id="UP000015530"/>
    </source>
</evidence>
<dbReference type="Proteomes" id="UP000015530">
    <property type="component" value="Unassembled WGS sequence"/>
</dbReference>
<name>T0LWC9_COLGC</name>
<dbReference type="HOGENOM" id="CLU_1669258_0_0_1"/>
<dbReference type="PANTHER" id="PTHR38790">
    <property type="entry name" value="2EXR DOMAIN-CONTAINING PROTEIN-RELATED"/>
    <property type="match status" value="1"/>
</dbReference>
<sequence>MHSATFGKGKRYGILGYLPEQGSKEAELYALNASTSPLLLLPPEIRNKIYALLLAHRRIHVLHAPRAHPPKFHCLTLRASANPWTHKRRHVLSKGMTLLAGVCRQLYRETDLIPYRECVWSWGSVAVMERFLVAERRLGWVQRRVLREYTSVQLETDD</sequence>
<organism evidence="1 2">
    <name type="scientific">Colletotrichum gloeosporioides (strain Cg-14)</name>
    <name type="common">Anthracnose fungus</name>
    <name type="synonym">Glomerella cingulata</name>
    <dbReference type="NCBI Taxonomy" id="1237896"/>
    <lineage>
        <taxon>Eukaryota</taxon>
        <taxon>Fungi</taxon>
        <taxon>Dikarya</taxon>
        <taxon>Ascomycota</taxon>
        <taxon>Pezizomycotina</taxon>
        <taxon>Sordariomycetes</taxon>
        <taxon>Hypocreomycetidae</taxon>
        <taxon>Glomerellales</taxon>
        <taxon>Glomerellaceae</taxon>
        <taxon>Colletotrichum</taxon>
        <taxon>Colletotrichum gloeosporioides species complex</taxon>
    </lineage>
</organism>
<dbReference type="AlphaFoldDB" id="T0LWC9"/>
<evidence type="ECO:0000313" key="1">
    <source>
        <dbReference type="EMBL" id="EQB55986.1"/>
    </source>
</evidence>
<dbReference type="PANTHER" id="PTHR38790:SF4">
    <property type="entry name" value="2EXR DOMAIN-CONTAINING PROTEIN"/>
    <property type="match status" value="1"/>
</dbReference>
<dbReference type="OMA" id="YHETAIL"/>